<feature type="transmembrane region" description="Helical" evidence="1">
    <location>
        <begin position="227"/>
        <end position="246"/>
    </location>
</feature>
<keyword evidence="1" id="KW-0812">Transmembrane</keyword>
<dbReference type="PANTHER" id="PTHR37308">
    <property type="entry name" value="INTEGRAL MEMBRANE PROTEIN"/>
    <property type="match status" value="1"/>
</dbReference>
<feature type="transmembrane region" description="Helical" evidence="1">
    <location>
        <begin position="12"/>
        <end position="32"/>
    </location>
</feature>
<dbReference type="EMBL" id="BSDY01000006">
    <property type="protein sequence ID" value="GLI56156.1"/>
    <property type="molecule type" value="Genomic_DNA"/>
</dbReference>
<evidence type="ECO:0000313" key="3">
    <source>
        <dbReference type="Proteomes" id="UP001144471"/>
    </source>
</evidence>
<keyword evidence="1" id="KW-1133">Transmembrane helix</keyword>
<dbReference type="Proteomes" id="UP001144471">
    <property type="component" value="Unassembled WGS sequence"/>
</dbReference>
<accession>A0A9W6GLS5</accession>
<name>A0A9W6GLS5_9FUSO</name>
<feature type="transmembrane region" description="Helical" evidence="1">
    <location>
        <begin position="83"/>
        <end position="103"/>
    </location>
</feature>
<dbReference type="PANTHER" id="PTHR37308:SF1">
    <property type="entry name" value="POLYPRENYL-PHOSPHATE TRANSPORTER"/>
    <property type="match status" value="1"/>
</dbReference>
<proteinExistence type="predicted"/>
<feature type="transmembrane region" description="Helical" evidence="1">
    <location>
        <begin position="115"/>
        <end position="134"/>
    </location>
</feature>
<dbReference type="Pfam" id="PF04018">
    <property type="entry name" value="VCA0040-like"/>
    <property type="match status" value="1"/>
</dbReference>
<feature type="transmembrane region" description="Helical" evidence="1">
    <location>
        <begin position="52"/>
        <end position="71"/>
    </location>
</feature>
<organism evidence="2 3">
    <name type="scientific">Propionigenium maris DSM 9537</name>
    <dbReference type="NCBI Taxonomy" id="1123000"/>
    <lineage>
        <taxon>Bacteria</taxon>
        <taxon>Fusobacteriati</taxon>
        <taxon>Fusobacteriota</taxon>
        <taxon>Fusobacteriia</taxon>
        <taxon>Fusobacteriales</taxon>
        <taxon>Fusobacteriaceae</taxon>
        <taxon>Propionigenium</taxon>
    </lineage>
</organism>
<comment type="caution">
    <text evidence="2">The sequence shown here is derived from an EMBL/GenBank/DDBJ whole genome shotgun (WGS) entry which is preliminary data.</text>
</comment>
<feature type="transmembrane region" description="Helical" evidence="1">
    <location>
        <begin position="155"/>
        <end position="180"/>
    </location>
</feature>
<sequence>MFSNIWKGALIGIANVIPGVSGGTLALILGIYERLTEAIGEFFECTHKKRMEYIVFLSQIAAGVVGGILLFSKLIKYLFENHYEGTSFLFLGLIVASLPAVIHHRKKITPTRGESVLFLIGGLIPLAFFFYNVHYGNTMQAMIAGDMTPYYMGKLIFCGVMAGGAMIIPGISGSLLLILLGEYANIVGFVSDFKVVPIGLVGVGAVLGIVLFAKVMDKLLKRYHDETLYFVLGIITFSLIEVWPGITMAPMSIARDLIAFGAGVILVKSIRSR</sequence>
<evidence type="ECO:0000313" key="2">
    <source>
        <dbReference type="EMBL" id="GLI56156.1"/>
    </source>
</evidence>
<protein>
    <submittedName>
        <fullName evidence="2">DUF368 domain-containing protein</fullName>
    </submittedName>
</protein>
<reference evidence="2" key="1">
    <citation type="submission" date="2022-12" db="EMBL/GenBank/DDBJ databases">
        <title>Reference genome sequencing for broad-spectrum identification of bacterial and archaeal isolates by mass spectrometry.</title>
        <authorList>
            <person name="Sekiguchi Y."/>
            <person name="Tourlousse D.M."/>
        </authorList>
    </citation>
    <scope>NUCLEOTIDE SEQUENCE</scope>
    <source>
        <strain evidence="2">10succ1</strain>
    </source>
</reference>
<gene>
    <name evidence="2" type="ORF">PM10SUCC1_16700</name>
</gene>
<dbReference type="InterPro" id="IPR007163">
    <property type="entry name" value="VCA0040-like"/>
</dbReference>
<dbReference type="RefSeq" id="WP_281835095.1">
    <property type="nucleotide sequence ID" value="NZ_BSDY01000006.1"/>
</dbReference>
<keyword evidence="1" id="KW-0472">Membrane</keyword>
<keyword evidence="3" id="KW-1185">Reference proteome</keyword>
<dbReference type="AlphaFoldDB" id="A0A9W6GLS5"/>
<evidence type="ECO:0000256" key="1">
    <source>
        <dbReference type="SAM" id="Phobius"/>
    </source>
</evidence>
<feature type="transmembrane region" description="Helical" evidence="1">
    <location>
        <begin position="195"/>
        <end position="215"/>
    </location>
</feature>